<sequence length="69" mass="7723">MTIIFLVLTGNTVILRKFNQIGLVTTGFMLKREINLPNLFLKNSALCVSDIKAESCLSTKTAFRAFKLD</sequence>
<protein>
    <submittedName>
        <fullName evidence="1">Uncharacterized protein</fullName>
    </submittedName>
</protein>
<evidence type="ECO:0000313" key="1">
    <source>
        <dbReference type="EMBL" id="KAA6303766.1"/>
    </source>
</evidence>
<reference evidence="1 2" key="1">
    <citation type="submission" date="2019-03" db="EMBL/GenBank/DDBJ databases">
        <title>Single cell metagenomics reveals metabolic interactions within the superorganism composed of flagellate Streblomastix strix and complex community of Bacteroidetes bacteria on its surface.</title>
        <authorList>
            <person name="Treitli S.C."/>
            <person name="Kolisko M."/>
            <person name="Husnik F."/>
            <person name="Keeling P."/>
            <person name="Hampl V."/>
        </authorList>
    </citation>
    <scope>NUCLEOTIDE SEQUENCE [LARGE SCALE GENOMIC DNA]</scope>
    <source>
        <strain evidence="1">St1</strain>
    </source>
</reference>
<comment type="caution">
    <text evidence="1">The sequence shown here is derived from an EMBL/GenBank/DDBJ whole genome shotgun (WGS) entry which is preliminary data.</text>
</comment>
<name>A0A5M8P667_9BACT</name>
<dbReference type="EMBL" id="SNRX01000001">
    <property type="protein sequence ID" value="KAA6303766.1"/>
    <property type="molecule type" value="Genomic_DNA"/>
</dbReference>
<evidence type="ECO:0000313" key="2">
    <source>
        <dbReference type="Proteomes" id="UP000324575"/>
    </source>
</evidence>
<organism evidence="1 2">
    <name type="scientific">Candidatus Ordinivivax streblomastigis</name>
    <dbReference type="NCBI Taxonomy" id="2540710"/>
    <lineage>
        <taxon>Bacteria</taxon>
        <taxon>Pseudomonadati</taxon>
        <taxon>Bacteroidota</taxon>
        <taxon>Bacteroidia</taxon>
        <taxon>Bacteroidales</taxon>
        <taxon>Candidatus Ordinivivax</taxon>
    </lineage>
</organism>
<gene>
    <name evidence="1" type="ORF">EZS26_000317</name>
</gene>
<accession>A0A5M8P667</accession>
<proteinExistence type="predicted"/>
<dbReference type="AlphaFoldDB" id="A0A5M8P667"/>
<dbReference type="Proteomes" id="UP000324575">
    <property type="component" value="Unassembled WGS sequence"/>
</dbReference>